<proteinExistence type="predicted"/>
<accession>A0A1R1QIH9</accession>
<accession>A0A1R1S036</accession>
<evidence type="ECO:0000313" key="2">
    <source>
        <dbReference type="Proteomes" id="UP000187367"/>
    </source>
</evidence>
<dbReference type="AlphaFoldDB" id="A0A1R1QIH9"/>
<comment type="caution">
    <text evidence="1">The sequence shown here is derived from an EMBL/GenBank/DDBJ whole genome shotgun (WGS) entry which is preliminary data.</text>
</comment>
<gene>
    <name evidence="1" type="ORF">BW143_14295</name>
</gene>
<name>A0A1R1QIH9_9BACI</name>
<keyword evidence="2" id="KW-1185">Reference proteome</keyword>
<protein>
    <submittedName>
        <fullName evidence="1">Uncharacterized protein</fullName>
    </submittedName>
</protein>
<organism evidence="1 2">
    <name type="scientific">Bacillus swezeyi</name>
    <dbReference type="NCBI Taxonomy" id="1925020"/>
    <lineage>
        <taxon>Bacteria</taxon>
        <taxon>Bacillati</taxon>
        <taxon>Bacillota</taxon>
        <taxon>Bacilli</taxon>
        <taxon>Bacillales</taxon>
        <taxon>Bacillaceae</taxon>
        <taxon>Bacillus</taxon>
    </lineage>
</organism>
<dbReference type="EMBL" id="MTJL01000027">
    <property type="protein sequence ID" value="OMI04013.1"/>
    <property type="molecule type" value="Genomic_DNA"/>
</dbReference>
<reference evidence="1 2" key="1">
    <citation type="submission" date="2017-01" db="EMBL/GenBank/DDBJ databases">
        <title>Bacillus phylogenomics.</title>
        <authorList>
            <person name="Dunlap C."/>
        </authorList>
    </citation>
    <scope>NUCLEOTIDE SEQUENCE [LARGE SCALE GENOMIC DNA]</scope>
    <source>
        <strain evidence="1 2">NRRL B-41282</strain>
    </source>
</reference>
<sequence length="67" mass="7631">MEKNRIHEESADLEQYGSHLQKHPELRGYKVFTISEGKKMVVLSLGEKEKGKEADVSDVNISKVETE</sequence>
<evidence type="ECO:0000313" key="1">
    <source>
        <dbReference type="EMBL" id="OMI04013.1"/>
    </source>
</evidence>
<dbReference type="Proteomes" id="UP000187367">
    <property type="component" value="Unassembled WGS sequence"/>
</dbReference>